<dbReference type="AlphaFoldDB" id="K8XZ82"/>
<gene>
    <name evidence="1" type="ORF">LSS_11465</name>
</gene>
<proteinExistence type="predicted"/>
<reference evidence="1 2" key="1">
    <citation type="journal article" date="2012" name="Gene">
        <title>Sequence of Leptospira santarosai serovar Shermani genome and prediction of virulence-associated genes.</title>
        <authorList>
            <person name="Chou L.F."/>
            <person name="Chen Y.T."/>
            <person name="Lu C.W."/>
            <person name="Ko Y.C."/>
            <person name="Tang C.Y."/>
            <person name="Pan M.J."/>
            <person name="Tian Y.C."/>
            <person name="Chiu C.H."/>
            <person name="Hung C.C."/>
            <person name="Yang C.W."/>
        </authorList>
    </citation>
    <scope>NUCLEOTIDE SEQUENCE [LARGE SCALE GENOMIC DNA]</scope>
    <source>
        <strain evidence="1">LT 821</strain>
    </source>
</reference>
<dbReference type="EMBL" id="CP006694">
    <property type="protein sequence ID" value="EKT86629.1"/>
    <property type="molecule type" value="Genomic_DNA"/>
</dbReference>
<organism evidence="1 2">
    <name type="scientific">Leptospira santarosai serovar Shermani str. LT 821</name>
    <dbReference type="NCBI Taxonomy" id="758847"/>
    <lineage>
        <taxon>Bacteria</taxon>
        <taxon>Pseudomonadati</taxon>
        <taxon>Spirochaetota</taxon>
        <taxon>Spirochaetia</taxon>
        <taxon>Leptospirales</taxon>
        <taxon>Leptospiraceae</taxon>
        <taxon>Leptospira</taxon>
    </lineage>
</organism>
<accession>K8XZ82</accession>
<name>K8XZ82_9LEPT</name>
<dbReference type="KEGG" id="lst:LSS_11465"/>
<evidence type="ECO:0000313" key="1">
    <source>
        <dbReference type="EMBL" id="EKT86629.1"/>
    </source>
</evidence>
<protein>
    <submittedName>
        <fullName evidence="1">Uncharacterized protein</fullName>
    </submittedName>
</protein>
<dbReference type="PATRIC" id="fig|758847.3.peg.2404"/>
<reference evidence="1 2" key="2">
    <citation type="journal article" date="2014" name="Emerg. Microbes Infect.">
        <title>Potential impact on kidney infection: a whole-genome analysis of Leptospira santarosai serovar Shermani.</title>
        <authorList>
            <person name="Chou L.F."/>
            <person name="Chen T.W."/>
            <person name="Ko Y.C."/>
            <person name="Pan M.J."/>
            <person name="Tian Y.C."/>
            <person name="Chiu C.H."/>
            <person name="Tang P."/>
            <person name="Hung C.C."/>
            <person name="Yang C.W."/>
        </authorList>
    </citation>
    <scope>NUCLEOTIDE SEQUENCE</scope>
    <source>
        <strain evidence="1 2">LT 821</strain>
    </source>
</reference>
<dbReference type="Proteomes" id="UP000035800">
    <property type="component" value="Chromosome I"/>
</dbReference>
<evidence type="ECO:0000313" key="2">
    <source>
        <dbReference type="Proteomes" id="UP000035800"/>
    </source>
</evidence>
<sequence>MRIKTRNNVKIAEVLGRSLYQKDQAARTQRNAS</sequence>